<comment type="similarity">
    <text evidence="1 3">Belongs to the short-chain dehydrogenases/reductases (SDR) family.</text>
</comment>
<dbReference type="FunFam" id="3.40.50.720:FF:000047">
    <property type="entry name" value="NADP-dependent L-serine/L-allo-threonine dehydrogenase"/>
    <property type="match status" value="1"/>
</dbReference>
<dbReference type="RefSeq" id="WP_169680725.1">
    <property type="nucleotide sequence ID" value="NZ_JABBNU010000005.1"/>
</dbReference>
<dbReference type="PANTHER" id="PTHR42901">
    <property type="entry name" value="ALCOHOL DEHYDROGENASE"/>
    <property type="match status" value="1"/>
</dbReference>
<dbReference type="Pfam" id="PF00106">
    <property type="entry name" value="adh_short"/>
    <property type="match status" value="1"/>
</dbReference>
<comment type="caution">
    <text evidence="4">The sequence shown here is derived from an EMBL/GenBank/DDBJ whole genome shotgun (WGS) entry which is preliminary data.</text>
</comment>
<dbReference type="AlphaFoldDB" id="A0A848IWA9"/>
<dbReference type="EMBL" id="JABBNU010000005">
    <property type="protein sequence ID" value="NMM48617.1"/>
    <property type="molecule type" value="Genomic_DNA"/>
</dbReference>
<proteinExistence type="inferred from homology"/>
<gene>
    <name evidence="4" type="ORF">HH304_09420</name>
</gene>
<evidence type="ECO:0000256" key="1">
    <source>
        <dbReference type="ARBA" id="ARBA00006484"/>
    </source>
</evidence>
<evidence type="ECO:0000256" key="2">
    <source>
        <dbReference type="ARBA" id="ARBA00023002"/>
    </source>
</evidence>
<dbReference type="Proteomes" id="UP000559010">
    <property type="component" value="Unassembled WGS sequence"/>
</dbReference>
<reference evidence="4 5" key="1">
    <citation type="submission" date="2020-04" db="EMBL/GenBank/DDBJ databases">
        <title>Flammeovirgaceae bacterium KN852 isolated from deep sea.</title>
        <authorList>
            <person name="Zhang D.-C."/>
        </authorList>
    </citation>
    <scope>NUCLEOTIDE SEQUENCE [LARGE SCALE GENOMIC DNA]</scope>
    <source>
        <strain evidence="4 5">KN852</strain>
    </source>
</reference>
<dbReference type="PROSITE" id="PS00061">
    <property type="entry name" value="ADH_SHORT"/>
    <property type="match status" value="1"/>
</dbReference>
<keyword evidence="5" id="KW-1185">Reference proteome</keyword>
<dbReference type="PRINTS" id="PR00081">
    <property type="entry name" value="GDHRDH"/>
</dbReference>
<dbReference type="InterPro" id="IPR036291">
    <property type="entry name" value="NAD(P)-bd_dom_sf"/>
</dbReference>
<dbReference type="InterPro" id="IPR020904">
    <property type="entry name" value="Sc_DH/Rdtase_CS"/>
</dbReference>
<dbReference type="SUPFAM" id="SSF51735">
    <property type="entry name" value="NAD(P)-binding Rossmann-fold domains"/>
    <property type="match status" value="1"/>
</dbReference>
<evidence type="ECO:0000313" key="5">
    <source>
        <dbReference type="Proteomes" id="UP000559010"/>
    </source>
</evidence>
<dbReference type="GO" id="GO:0016616">
    <property type="term" value="F:oxidoreductase activity, acting on the CH-OH group of donors, NAD or NADP as acceptor"/>
    <property type="evidence" value="ECO:0007669"/>
    <property type="project" value="UniProtKB-ARBA"/>
</dbReference>
<sequence length="251" mass="27356">MESKTIFITGATSGIGLATAKLIARRGWRIIACGRRQERLISLSEELKGITKVFTLNFDVRDNSAVEKAIASLPHEWSNIDVLLNNAGNAHGLDTVDEASIDDWDAMIDINVKGLLYVSRAIIPGMVSRKSGHILNIGSLAGKETYSKGSVYCGTKHAVDAISAGMRKDLLQHGIKVSQVCPGLVDTEFSNVRFKGDTEKAENVYKGMEPLHADDIAEIIEFVITRPKHVNIADSLILPLDQASSTEVKRD</sequence>
<evidence type="ECO:0000313" key="4">
    <source>
        <dbReference type="EMBL" id="NMM48617.1"/>
    </source>
</evidence>
<dbReference type="PRINTS" id="PR00080">
    <property type="entry name" value="SDRFAMILY"/>
</dbReference>
<dbReference type="InterPro" id="IPR002347">
    <property type="entry name" value="SDR_fam"/>
</dbReference>
<dbReference type="PANTHER" id="PTHR42901:SF1">
    <property type="entry name" value="ALCOHOL DEHYDROGENASE"/>
    <property type="match status" value="1"/>
</dbReference>
<organism evidence="4 5">
    <name type="scientific">Marinigracilibium pacificum</name>
    <dbReference type="NCBI Taxonomy" id="2729599"/>
    <lineage>
        <taxon>Bacteria</taxon>
        <taxon>Pseudomonadati</taxon>
        <taxon>Bacteroidota</taxon>
        <taxon>Cytophagia</taxon>
        <taxon>Cytophagales</taxon>
        <taxon>Flammeovirgaceae</taxon>
        <taxon>Marinigracilibium</taxon>
    </lineage>
</organism>
<evidence type="ECO:0000256" key="3">
    <source>
        <dbReference type="RuleBase" id="RU000363"/>
    </source>
</evidence>
<name>A0A848IWA9_9BACT</name>
<keyword evidence="2" id="KW-0560">Oxidoreductase</keyword>
<accession>A0A848IWA9</accession>
<protein>
    <submittedName>
        <fullName evidence="4">SDR family NAD(P)-dependent oxidoreductase</fullName>
    </submittedName>
</protein>
<dbReference type="Gene3D" id="3.40.50.720">
    <property type="entry name" value="NAD(P)-binding Rossmann-like Domain"/>
    <property type="match status" value="1"/>
</dbReference>